<evidence type="ECO:0000256" key="1">
    <source>
        <dbReference type="SAM" id="MobiDB-lite"/>
    </source>
</evidence>
<protein>
    <submittedName>
        <fullName evidence="2">Uncharacterized protein</fullName>
    </submittedName>
</protein>
<proteinExistence type="predicted"/>
<dbReference type="VEuPathDB" id="ToxoDB:CSUI_001844"/>
<dbReference type="AlphaFoldDB" id="A0A2C6LB29"/>
<sequence length="164" mass="17936">MTSLLLTSSLFKPTGGLRSLCSSSPSSFHRMKSRFFASAVSPSSSLAKEVEGSSPKISLLGPLKKSLSRSSSSSSSATSPNCMLVENPRPTQYQTEICKQALHVEPGVEKSSTKGLIALTFLLIAVPILLTRIELNRYYAKYGDLYKTGWTLFHYDEAKNTYLS</sequence>
<comment type="caution">
    <text evidence="2">The sequence shown here is derived from an EMBL/GenBank/DDBJ whole genome shotgun (WGS) entry which is preliminary data.</text>
</comment>
<keyword evidence="3" id="KW-1185">Reference proteome</keyword>
<gene>
    <name evidence="2" type="ORF">CSUI_001844</name>
</gene>
<dbReference type="Proteomes" id="UP000221165">
    <property type="component" value="Unassembled WGS sequence"/>
</dbReference>
<reference evidence="2 3" key="1">
    <citation type="journal article" date="2017" name="Int. J. Parasitol.">
        <title>The genome of the protozoan parasite Cystoisospora suis and a reverse vaccinology approach to identify vaccine candidates.</title>
        <authorList>
            <person name="Palmieri N."/>
            <person name="Shrestha A."/>
            <person name="Ruttkowski B."/>
            <person name="Beck T."/>
            <person name="Vogl C."/>
            <person name="Tomley F."/>
            <person name="Blake D.P."/>
            <person name="Joachim A."/>
        </authorList>
    </citation>
    <scope>NUCLEOTIDE SEQUENCE [LARGE SCALE GENOMIC DNA]</scope>
    <source>
        <strain evidence="2 3">Wien I</strain>
    </source>
</reference>
<evidence type="ECO:0000313" key="3">
    <source>
        <dbReference type="Proteomes" id="UP000221165"/>
    </source>
</evidence>
<accession>A0A2C6LB29</accession>
<feature type="region of interest" description="Disordered" evidence="1">
    <location>
        <begin position="64"/>
        <end position="83"/>
    </location>
</feature>
<dbReference type="RefSeq" id="XP_067925975.1">
    <property type="nucleotide sequence ID" value="XM_068062047.1"/>
</dbReference>
<name>A0A2C6LB29_9APIC</name>
<dbReference type="OrthoDB" id="347243at2759"/>
<dbReference type="GeneID" id="94425258"/>
<dbReference type="EMBL" id="MIGC01000746">
    <property type="protein sequence ID" value="PHJ24302.1"/>
    <property type="molecule type" value="Genomic_DNA"/>
</dbReference>
<feature type="compositionally biased region" description="Low complexity" evidence="1">
    <location>
        <begin position="64"/>
        <end position="80"/>
    </location>
</feature>
<evidence type="ECO:0000313" key="2">
    <source>
        <dbReference type="EMBL" id="PHJ24302.1"/>
    </source>
</evidence>
<organism evidence="2 3">
    <name type="scientific">Cystoisospora suis</name>
    <dbReference type="NCBI Taxonomy" id="483139"/>
    <lineage>
        <taxon>Eukaryota</taxon>
        <taxon>Sar</taxon>
        <taxon>Alveolata</taxon>
        <taxon>Apicomplexa</taxon>
        <taxon>Conoidasida</taxon>
        <taxon>Coccidia</taxon>
        <taxon>Eucoccidiorida</taxon>
        <taxon>Eimeriorina</taxon>
        <taxon>Sarcocystidae</taxon>
        <taxon>Cystoisospora</taxon>
    </lineage>
</organism>